<gene>
    <name evidence="3" type="ORF">BDP27DRAFT_1445971</name>
</gene>
<proteinExistence type="predicted"/>
<reference evidence="3" key="1">
    <citation type="submission" date="2020-11" db="EMBL/GenBank/DDBJ databases">
        <authorList>
            <consortium name="DOE Joint Genome Institute"/>
            <person name="Ahrendt S."/>
            <person name="Riley R."/>
            <person name="Andreopoulos W."/>
            <person name="Labutti K."/>
            <person name="Pangilinan J."/>
            <person name="Ruiz-Duenas F.J."/>
            <person name="Barrasa J.M."/>
            <person name="Sanchez-Garcia M."/>
            <person name="Camarero S."/>
            <person name="Miyauchi S."/>
            <person name="Serrano A."/>
            <person name="Linde D."/>
            <person name="Babiker R."/>
            <person name="Drula E."/>
            <person name="Ayuso-Fernandez I."/>
            <person name="Pacheco R."/>
            <person name="Padilla G."/>
            <person name="Ferreira P."/>
            <person name="Barriuso J."/>
            <person name="Kellner H."/>
            <person name="Castanera R."/>
            <person name="Alfaro M."/>
            <person name="Ramirez L."/>
            <person name="Pisabarro A.G."/>
            <person name="Kuo A."/>
            <person name="Tritt A."/>
            <person name="Lipzen A."/>
            <person name="He G."/>
            <person name="Yan M."/>
            <person name="Ng V."/>
            <person name="Cullen D."/>
            <person name="Martin F."/>
            <person name="Rosso M.-N."/>
            <person name="Henrissat B."/>
            <person name="Hibbett D."/>
            <person name="Martinez A.T."/>
            <person name="Grigoriev I.V."/>
        </authorList>
    </citation>
    <scope>NUCLEOTIDE SEQUENCE</scope>
    <source>
        <strain evidence="3">AH 40177</strain>
    </source>
</reference>
<dbReference type="AlphaFoldDB" id="A0A9P5PZB7"/>
<keyword evidence="1" id="KW-0472">Membrane</keyword>
<keyword evidence="4" id="KW-1185">Reference proteome</keyword>
<evidence type="ECO:0000313" key="4">
    <source>
        <dbReference type="Proteomes" id="UP000772434"/>
    </source>
</evidence>
<feature type="transmembrane region" description="Helical" evidence="1">
    <location>
        <begin position="269"/>
        <end position="288"/>
    </location>
</feature>
<keyword evidence="1" id="KW-0812">Transmembrane</keyword>
<name>A0A9P5PZB7_9AGAR</name>
<dbReference type="InterPro" id="IPR045339">
    <property type="entry name" value="DUF6534"/>
</dbReference>
<feature type="transmembrane region" description="Helical" evidence="1">
    <location>
        <begin position="50"/>
        <end position="75"/>
    </location>
</feature>
<feature type="domain" description="DUF6534" evidence="2">
    <location>
        <begin position="206"/>
        <end position="292"/>
    </location>
</feature>
<evidence type="ECO:0000313" key="3">
    <source>
        <dbReference type="EMBL" id="KAF9071968.1"/>
    </source>
</evidence>
<feature type="transmembrane region" description="Helical" evidence="1">
    <location>
        <begin position="237"/>
        <end position="263"/>
    </location>
</feature>
<dbReference type="Pfam" id="PF20152">
    <property type="entry name" value="DUF6534"/>
    <property type="match status" value="1"/>
</dbReference>
<dbReference type="OrthoDB" id="3206554at2759"/>
<feature type="transmembrane region" description="Helical" evidence="1">
    <location>
        <begin position="124"/>
        <end position="146"/>
    </location>
</feature>
<evidence type="ECO:0000256" key="1">
    <source>
        <dbReference type="SAM" id="Phobius"/>
    </source>
</evidence>
<feature type="transmembrane region" description="Helical" evidence="1">
    <location>
        <begin position="87"/>
        <end position="112"/>
    </location>
</feature>
<dbReference type="Proteomes" id="UP000772434">
    <property type="component" value="Unassembled WGS sequence"/>
</dbReference>
<sequence>MKRKFRLLLLVPLKSGMWGYEVIRLSNNFLSDSDYPFETGPMDFNVHTTIGSLLAGCAVAVGLSAILGFQTFLYFHIFPSDAIRYKLLVAWIWFIDAVHTALICTTVWLYAVDNFSNPGIVTRIFPTVALSVAMTATTALSVNTFYAWRIHKLSRRNWLLTGSIGLLCTTRIAMALVLATEMIITKTFPEFAKGFKLWFTAGLLLSAFTDVVISFLRYYYLRNLKRGYASTQEAVDAVLIFTINDGLSTCGVVSLAAICWLIMPNNFIQLGIYFSISKLYSNSLLATLNLRNWYRHRYAPRPLGLSVFHASPSNGPNVNEASSAKATPLTPISSALLRETQSNHDHDATRTEVFVDRQIEYNVADLMLRGSNLDTHSREMKSEGGRRISTLLV</sequence>
<comment type="caution">
    <text evidence="3">The sequence shown here is derived from an EMBL/GenBank/DDBJ whole genome shotgun (WGS) entry which is preliminary data.</text>
</comment>
<accession>A0A9P5PZB7</accession>
<dbReference type="PANTHER" id="PTHR40465:SF1">
    <property type="entry name" value="DUF6534 DOMAIN-CONTAINING PROTEIN"/>
    <property type="match status" value="1"/>
</dbReference>
<keyword evidence="1" id="KW-1133">Transmembrane helix</keyword>
<evidence type="ECO:0000259" key="2">
    <source>
        <dbReference type="Pfam" id="PF20152"/>
    </source>
</evidence>
<organism evidence="3 4">
    <name type="scientific">Rhodocollybia butyracea</name>
    <dbReference type="NCBI Taxonomy" id="206335"/>
    <lineage>
        <taxon>Eukaryota</taxon>
        <taxon>Fungi</taxon>
        <taxon>Dikarya</taxon>
        <taxon>Basidiomycota</taxon>
        <taxon>Agaricomycotina</taxon>
        <taxon>Agaricomycetes</taxon>
        <taxon>Agaricomycetidae</taxon>
        <taxon>Agaricales</taxon>
        <taxon>Marasmiineae</taxon>
        <taxon>Omphalotaceae</taxon>
        <taxon>Rhodocollybia</taxon>
    </lineage>
</organism>
<feature type="transmembrane region" description="Helical" evidence="1">
    <location>
        <begin position="197"/>
        <end position="216"/>
    </location>
</feature>
<feature type="transmembrane region" description="Helical" evidence="1">
    <location>
        <begin position="158"/>
        <end position="177"/>
    </location>
</feature>
<protein>
    <recommendedName>
        <fullName evidence="2">DUF6534 domain-containing protein</fullName>
    </recommendedName>
</protein>
<dbReference type="PANTHER" id="PTHR40465">
    <property type="entry name" value="CHROMOSOME 1, WHOLE GENOME SHOTGUN SEQUENCE"/>
    <property type="match status" value="1"/>
</dbReference>
<dbReference type="EMBL" id="JADNRY010000028">
    <property type="protein sequence ID" value="KAF9071968.1"/>
    <property type="molecule type" value="Genomic_DNA"/>
</dbReference>